<evidence type="ECO:0000256" key="5">
    <source>
        <dbReference type="HAMAP-Rule" id="MF_02126"/>
    </source>
</evidence>
<evidence type="ECO:0000256" key="4">
    <source>
        <dbReference type="ARBA" id="ARBA00048391"/>
    </source>
</evidence>
<dbReference type="InterPro" id="IPR029063">
    <property type="entry name" value="SAM-dependent_MTases_sf"/>
</dbReference>
<evidence type="ECO:0000256" key="3">
    <source>
        <dbReference type="ARBA" id="ARBA00022691"/>
    </source>
</evidence>
<feature type="binding site" evidence="5">
    <location>
        <begin position="124"/>
        <end position="128"/>
    </location>
    <ligand>
        <name>S-adenosyl-L-methionine</name>
        <dbReference type="ChEBI" id="CHEBI:59789"/>
    </ligand>
</feature>
<dbReference type="PROSITE" id="PS00092">
    <property type="entry name" value="N6_MTASE"/>
    <property type="match status" value="1"/>
</dbReference>
<dbReference type="PANTHER" id="PTHR18895">
    <property type="entry name" value="HEMK METHYLTRANSFERASE"/>
    <property type="match status" value="1"/>
</dbReference>
<dbReference type="GO" id="GO:0102559">
    <property type="term" value="F:peptide chain release factor N(5)-glutamine methyltransferase activity"/>
    <property type="evidence" value="ECO:0007669"/>
    <property type="project" value="UniProtKB-EC"/>
</dbReference>
<dbReference type="NCBIfam" id="TIGR03534">
    <property type="entry name" value="RF_mod_PrmC"/>
    <property type="match status" value="1"/>
</dbReference>
<dbReference type="HAMAP" id="MF_02126">
    <property type="entry name" value="RF_methyltr_PrmC"/>
    <property type="match status" value="1"/>
</dbReference>
<dbReference type="InterPro" id="IPR004556">
    <property type="entry name" value="HemK-like"/>
</dbReference>
<dbReference type="PANTHER" id="PTHR18895:SF74">
    <property type="entry name" value="MTRF1L RELEASE FACTOR GLUTAMINE METHYLTRANSFERASE"/>
    <property type="match status" value="1"/>
</dbReference>
<comment type="caution">
    <text evidence="5">Lacks conserved residue(s) required for the propagation of feature annotation.</text>
</comment>
<dbReference type="InterPro" id="IPR040758">
    <property type="entry name" value="PrmC_N"/>
</dbReference>
<dbReference type="Gene3D" id="3.40.50.150">
    <property type="entry name" value="Vaccinia Virus protein VP39"/>
    <property type="match status" value="1"/>
</dbReference>
<proteinExistence type="inferred from homology"/>
<dbReference type="InterPro" id="IPR007848">
    <property type="entry name" value="Small_mtfrase_dom"/>
</dbReference>
<feature type="binding site" evidence="5">
    <location>
        <position position="191"/>
    </location>
    <ligand>
        <name>S-adenosyl-L-methionine</name>
        <dbReference type="ChEBI" id="CHEBI:59789"/>
    </ligand>
</feature>
<dbReference type="EMBL" id="CADCVK010000335">
    <property type="protein sequence ID" value="CAA9493220.1"/>
    <property type="molecule type" value="Genomic_DNA"/>
</dbReference>
<protein>
    <recommendedName>
        <fullName evidence="5">Release factor glutamine methyltransferase</fullName>
        <shortName evidence="5">RF MTase</shortName>
        <ecNumber evidence="5">2.1.1.297</ecNumber>
    </recommendedName>
    <alternativeName>
        <fullName evidence="5">N5-glutamine methyltransferase PrmC</fullName>
    </alternativeName>
    <alternativeName>
        <fullName evidence="5">Protein-(glutamine-N5) MTase PrmC</fullName>
    </alternativeName>
    <alternativeName>
        <fullName evidence="5">Protein-glutamine N-methyltransferase PrmC</fullName>
    </alternativeName>
</protein>
<comment type="catalytic activity">
    <reaction evidence="4 5">
        <text>L-glutaminyl-[peptide chain release factor] + S-adenosyl-L-methionine = N(5)-methyl-L-glutaminyl-[peptide chain release factor] + S-adenosyl-L-homocysteine + H(+)</text>
        <dbReference type="Rhea" id="RHEA:42896"/>
        <dbReference type="Rhea" id="RHEA-COMP:10271"/>
        <dbReference type="Rhea" id="RHEA-COMP:10272"/>
        <dbReference type="ChEBI" id="CHEBI:15378"/>
        <dbReference type="ChEBI" id="CHEBI:30011"/>
        <dbReference type="ChEBI" id="CHEBI:57856"/>
        <dbReference type="ChEBI" id="CHEBI:59789"/>
        <dbReference type="ChEBI" id="CHEBI:61891"/>
        <dbReference type="EC" id="2.1.1.297"/>
    </reaction>
</comment>
<dbReference type="Gene3D" id="1.10.8.10">
    <property type="entry name" value="DNA helicase RuvA subunit, C-terminal domain"/>
    <property type="match status" value="1"/>
</dbReference>
<keyword evidence="1 5" id="KW-0489">Methyltransferase</keyword>
<dbReference type="NCBIfam" id="TIGR00536">
    <property type="entry name" value="hemK_fam"/>
    <property type="match status" value="1"/>
</dbReference>
<dbReference type="AlphaFoldDB" id="A0A6J4SDW2"/>
<comment type="function">
    <text evidence="5">Methylates the class 1 translation termination release factors RF1/PrfA and RF2/PrfB on the glutamine residue of the universally conserved GGQ motif.</text>
</comment>
<comment type="similarity">
    <text evidence="5">Belongs to the protein N5-glutamine methyltransferase family. PrmC subfamily.</text>
</comment>
<gene>
    <name evidence="5" type="primary">prmC</name>
    <name evidence="8" type="ORF">AVDCRST_MAG12-2213</name>
</gene>
<evidence type="ECO:0000313" key="8">
    <source>
        <dbReference type="EMBL" id="CAA9493220.1"/>
    </source>
</evidence>
<evidence type="ECO:0000259" key="7">
    <source>
        <dbReference type="Pfam" id="PF17827"/>
    </source>
</evidence>
<accession>A0A6J4SDW2</accession>
<dbReference type="SUPFAM" id="SSF53335">
    <property type="entry name" value="S-adenosyl-L-methionine-dependent methyltransferases"/>
    <property type="match status" value="1"/>
</dbReference>
<feature type="binding site" evidence="5">
    <location>
        <position position="147"/>
    </location>
    <ligand>
        <name>S-adenosyl-L-methionine</name>
        <dbReference type="ChEBI" id="CHEBI:59789"/>
    </ligand>
</feature>
<sequence length="286" mass="30840">MPTGLRAGDAARTAIRELRDAGVPEPEASAEVLLSELLGVRRGEIPLHQQPLTEEQARLYERWIGRRANREPVQRILGYAYFRNLVLRLNEATLIPRPDTESVVDAALERLDVRGGAGVVLDVGTGSGAIAISIAQERPRATVHATDVSEEALEAAERNARENGASIRFHHANLFAGLESLEGGVDLLVSNPPYIEDGTLERLAPEVRDWDPLPALDGGPDGLRFYRRIFAEAPPLLKDGAGVVLEVGDGQGQDVLGLGERAGFASVGLREDLAGTSRAALLRWEG</sequence>
<organism evidence="8">
    <name type="scientific">uncultured Rubrobacteraceae bacterium</name>
    <dbReference type="NCBI Taxonomy" id="349277"/>
    <lineage>
        <taxon>Bacteria</taxon>
        <taxon>Bacillati</taxon>
        <taxon>Actinomycetota</taxon>
        <taxon>Rubrobacteria</taxon>
        <taxon>Rubrobacterales</taxon>
        <taxon>Rubrobacteraceae</taxon>
        <taxon>environmental samples</taxon>
    </lineage>
</organism>
<dbReference type="EC" id="2.1.1.297" evidence="5"/>
<dbReference type="GO" id="GO:0032259">
    <property type="term" value="P:methylation"/>
    <property type="evidence" value="ECO:0007669"/>
    <property type="project" value="UniProtKB-KW"/>
</dbReference>
<feature type="binding site" evidence="5">
    <location>
        <begin position="191"/>
        <end position="194"/>
    </location>
    <ligand>
        <name>substrate</name>
    </ligand>
</feature>
<dbReference type="InterPro" id="IPR002052">
    <property type="entry name" value="DNA_methylase_N6_adenine_CS"/>
</dbReference>
<name>A0A6J4SDW2_9ACTN</name>
<reference evidence="8" key="1">
    <citation type="submission" date="2020-02" db="EMBL/GenBank/DDBJ databases">
        <authorList>
            <person name="Meier V. D."/>
        </authorList>
    </citation>
    <scope>NUCLEOTIDE SEQUENCE</scope>
    <source>
        <strain evidence="8">AVDCRST_MAG12</strain>
    </source>
</reference>
<keyword evidence="3 5" id="KW-0949">S-adenosyl-L-methionine</keyword>
<dbReference type="GO" id="GO:0003676">
    <property type="term" value="F:nucleic acid binding"/>
    <property type="evidence" value="ECO:0007669"/>
    <property type="project" value="InterPro"/>
</dbReference>
<dbReference type="Pfam" id="PF17827">
    <property type="entry name" value="PrmC_N"/>
    <property type="match status" value="1"/>
</dbReference>
<dbReference type="CDD" id="cd02440">
    <property type="entry name" value="AdoMet_MTases"/>
    <property type="match status" value="1"/>
</dbReference>
<evidence type="ECO:0000256" key="2">
    <source>
        <dbReference type="ARBA" id="ARBA00022679"/>
    </source>
</evidence>
<evidence type="ECO:0000259" key="6">
    <source>
        <dbReference type="Pfam" id="PF05175"/>
    </source>
</evidence>
<evidence type="ECO:0000256" key="1">
    <source>
        <dbReference type="ARBA" id="ARBA00022603"/>
    </source>
</evidence>
<dbReference type="InterPro" id="IPR050320">
    <property type="entry name" value="N5-glutamine_MTase"/>
</dbReference>
<dbReference type="InterPro" id="IPR019874">
    <property type="entry name" value="RF_methyltr_PrmC"/>
</dbReference>
<dbReference type="Pfam" id="PF05175">
    <property type="entry name" value="MTS"/>
    <property type="match status" value="1"/>
</dbReference>
<keyword evidence="2 5" id="KW-0808">Transferase</keyword>
<feature type="domain" description="Methyltransferase small" evidence="6">
    <location>
        <begin position="108"/>
        <end position="198"/>
    </location>
</feature>
<feature type="domain" description="Release factor glutamine methyltransferase N-terminal" evidence="7">
    <location>
        <begin position="10"/>
        <end position="78"/>
    </location>
</feature>